<dbReference type="AlphaFoldDB" id="A0A382K797"/>
<accession>A0A382K797</accession>
<feature type="non-terminal residue" evidence="1">
    <location>
        <position position="131"/>
    </location>
</feature>
<evidence type="ECO:0000313" key="1">
    <source>
        <dbReference type="EMBL" id="SVC18541.1"/>
    </source>
</evidence>
<gene>
    <name evidence="1" type="ORF">METZ01_LOCUS271395</name>
</gene>
<organism evidence="1">
    <name type="scientific">marine metagenome</name>
    <dbReference type="NCBI Taxonomy" id="408172"/>
    <lineage>
        <taxon>unclassified sequences</taxon>
        <taxon>metagenomes</taxon>
        <taxon>ecological metagenomes</taxon>
    </lineage>
</organism>
<sequence>MSLGIGLALLSGCIFTPPPIEYNSYLTARSSSTATDHHIVDDDGGATFALPGLRIRVDYMTDEALNQMFPEDSSDGPFSTNPYTYGDWLDPLLGHTPNRFTVFRVTVRNDIYAKVLLDPIAALLNTDRGEV</sequence>
<name>A0A382K797_9ZZZZ</name>
<reference evidence="1" key="1">
    <citation type="submission" date="2018-05" db="EMBL/GenBank/DDBJ databases">
        <authorList>
            <person name="Lanie J.A."/>
            <person name="Ng W.-L."/>
            <person name="Kazmierczak K.M."/>
            <person name="Andrzejewski T.M."/>
            <person name="Davidsen T.M."/>
            <person name="Wayne K.J."/>
            <person name="Tettelin H."/>
            <person name="Glass J.I."/>
            <person name="Rusch D."/>
            <person name="Podicherti R."/>
            <person name="Tsui H.-C.T."/>
            <person name="Winkler M.E."/>
        </authorList>
    </citation>
    <scope>NUCLEOTIDE SEQUENCE</scope>
</reference>
<proteinExistence type="predicted"/>
<protein>
    <submittedName>
        <fullName evidence="1">Uncharacterized protein</fullName>
    </submittedName>
</protein>
<dbReference type="EMBL" id="UINC01077943">
    <property type="protein sequence ID" value="SVC18541.1"/>
    <property type="molecule type" value="Genomic_DNA"/>
</dbReference>